<dbReference type="SUPFAM" id="SSF52255">
    <property type="entry name" value="N5-CAIR mutase (phosphoribosylaminoimidazole carboxylase, PurE)"/>
    <property type="match status" value="1"/>
</dbReference>
<proteinExistence type="predicted"/>
<dbReference type="Proteomes" id="UP000658131">
    <property type="component" value="Unassembled WGS sequence"/>
</dbReference>
<organism evidence="2 3">
    <name type="scientific">Yanshouia hominis</name>
    <dbReference type="NCBI Taxonomy" id="2763673"/>
    <lineage>
        <taxon>Bacteria</taxon>
        <taxon>Bacillati</taxon>
        <taxon>Bacillota</taxon>
        <taxon>Clostridia</taxon>
        <taxon>Eubacteriales</taxon>
        <taxon>Oscillospiraceae</taxon>
        <taxon>Yanshouia</taxon>
    </lineage>
</organism>
<protein>
    <submittedName>
        <fullName evidence="2">Nickel pincer cofactor biosynthesis protein LarB</fullName>
    </submittedName>
</protein>
<evidence type="ECO:0000259" key="1">
    <source>
        <dbReference type="SMART" id="SM01001"/>
    </source>
</evidence>
<gene>
    <name evidence="2" type="primary">larB</name>
    <name evidence="2" type="ORF">H8717_01210</name>
</gene>
<dbReference type="Pfam" id="PF00731">
    <property type="entry name" value="AIRC"/>
    <property type="match status" value="1"/>
</dbReference>
<comment type="caution">
    <text evidence="2">The sequence shown here is derived from an EMBL/GenBank/DDBJ whole genome shotgun (WGS) entry which is preliminary data.</text>
</comment>
<dbReference type="SMART" id="SM01001">
    <property type="entry name" value="AIRC"/>
    <property type="match status" value="1"/>
</dbReference>
<dbReference type="InterPro" id="IPR039476">
    <property type="entry name" value="P2CMN_synthase_LarB"/>
</dbReference>
<feature type="domain" description="PurE" evidence="1">
    <location>
        <begin position="119"/>
        <end position="251"/>
    </location>
</feature>
<dbReference type="EMBL" id="JACRTB010000002">
    <property type="protein sequence ID" value="MBC8575032.1"/>
    <property type="molecule type" value="Genomic_DNA"/>
</dbReference>
<dbReference type="RefSeq" id="WP_262398721.1">
    <property type="nucleotide sequence ID" value="NZ_JACRTB010000002.1"/>
</dbReference>
<dbReference type="PANTHER" id="PTHR43064">
    <property type="entry name" value="PHOSPHORIBOSYLAMINOIMIDAZOLE CARBOXYLASE-RELATED"/>
    <property type="match status" value="1"/>
</dbReference>
<dbReference type="InterPro" id="IPR000031">
    <property type="entry name" value="PurE_dom"/>
</dbReference>
<name>A0ABR7NF36_9FIRM</name>
<evidence type="ECO:0000313" key="3">
    <source>
        <dbReference type="Proteomes" id="UP000658131"/>
    </source>
</evidence>
<accession>A0ABR7NF36</accession>
<reference evidence="2 3" key="1">
    <citation type="submission" date="2020-08" db="EMBL/GenBank/DDBJ databases">
        <title>Genome public.</title>
        <authorList>
            <person name="Liu C."/>
            <person name="Sun Q."/>
        </authorList>
    </citation>
    <scope>NUCLEOTIDE SEQUENCE [LARGE SCALE GENOMIC DNA]</scope>
    <source>
        <strain evidence="2 3">BX1</strain>
    </source>
</reference>
<dbReference type="NCBIfam" id="NF033503">
    <property type="entry name" value="LarB"/>
    <property type="match status" value="1"/>
</dbReference>
<sequence>MNQLDALSLLNSVKEGSLTPEQALLRLRLEPFEDLGYAKVDHHRGLRQGAAEVIYGAGKTPEQIAGIVAAMLQHEERNILITRMSAEAATVVSEHCDLEYHPIPRVGLVRRVEEVTASGSIAVVSGGTSDLAVCEEAALTAEALGNRVERIYDVGVAGLHRLLAHLDRLMEAKVIIAVAGMEGALASVVGGLADCPVIAVPTSVGYGASFHGLSALLSMLNSCASGVSVVNIDNGFGAGYLASMINHMGGTTK</sequence>
<keyword evidence="3" id="KW-1185">Reference proteome</keyword>
<dbReference type="PANTHER" id="PTHR43064:SF1">
    <property type="entry name" value="SLL1489 PROTEIN"/>
    <property type="match status" value="1"/>
</dbReference>
<dbReference type="Gene3D" id="3.40.50.1970">
    <property type="match status" value="1"/>
</dbReference>
<evidence type="ECO:0000313" key="2">
    <source>
        <dbReference type="EMBL" id="MBC8575032.1"/>
    </source>
</evidence>